<organism evidence="1 2">
    <name type="scientific">Artemisia annua</name>
    <name type="common">Sweet wormwood</name>
    <dbReference type="NCBI Taxonomy" id="35608"/>
    <lineage>
        <taxon>Eukaryota</taxon>
        <taxon>Viridiplantae</taxon>
        <taxon>Streptophyta</taxon>
        <taxon>Embryophyta</taxon>
        <taxon>Tracheophyta</taxon>
        <taxon>Spermatophyta</taxon>
        <taxon>Magnoliopsida</taxon>
        <taxon>eudicotyledons</taxon>
        <taxon>Gunneridae</taxon>
        <taxon>Pentapetalae</taxon>
        <taxon>asterids</taxon>
        <taxon>campanulids</taxon>
        <taxon>Asterales</taxon>
        <taxon>Asteraceae</taxon>
        <taxon>Asteroideae</taxon>
        <taxon>Anthemideae</taxon>
        <taxon>Artemisiinae</taxon>
        <taxon>Artemisia</taxon>
    </lineage>
</organism>
<dbReference type="AlphaFoldDB" id="A0A2U1Q0E8"/>
<dbReference type="EMBL" id="PKPP01000538">
    <property type="protein sequence ID" value="PWA91508.1"/>
    <property type="molecule type" value="Genomic_DNA"/>
</dbReference>
<accession>A0A2U1Q0E8</accession>
<proteinExistence type="predicted"/>
<name>A0A2U1Q0E8_ARTAN</name>
<gene>
    <name evidence="1" type="ORF">CTI12_AA089610</name>
</gene>
<comment type="caution">
    <text evidence="1">The sequence shown here is derived from an EMBL/GenBank/DDBJ whole genome shotgun (WGS) entry which is preliminary data.</text>
</comment>
<keyword evidence="2" id="KW-1185">Reference proteome</keyword>
<sequence length="86" mass="10474">MGMMLYFLFQRERDANLSDERDLKKVYDEVEARMRYRGFIIMELEQMFGNRVVHEALTPLRLCQEQDMQKMDFLREMGAARCYFAF</sequence>
<evidence type="ECO:0000313" key="1">
    <source>
        <dbReference type="EMBL" id="PWA91508.1"/>
    </source>
</evidence>
<protein>
    <submittedName>
        <fullName evidence="1">Uncharacterized protein</fullName>
    </submittedName>
</protein>
<evidence type="ECO:0000313" key="2">
    <source>
        <dbReference type="Proteomes" id="UP000245207"/>
    </source>
</evidence>
<reference evidence="1 2" key="1">
    <citation type="journal article" date="2018" name="Mol. Plant">
        <title>The genome of Artemisia annua provides insight into the evolution of Asteraceae family and artemisinin biosynthesis.</title>
        <authorList>
            <person name="Shen Q."/>
            <person name="Zhang L."/>
            <person name="Liao Z."/>
            <person name="Wang S."/>
            <person name="Yan T."/>
            <person name="Shi P."/>
            <person name="Liu M."/>
            <person name="Fu X."/>
            <person name="Pan Q."/>
            <person name="Wang Y."/>
            <person name="Lv Z."/>
            <person name="Lu X."/>
            <person name="Zhang F."/>
            <person name="Jiang W."/>
            <person name="Ma Y."/>
            <person name="Chen M."/>
            <person name="Hao X."/>
            <person name="Li L."/>
            <person name="Tang Y."/>
            <person name="Lv G."/>
            <person name="Zhou Y."/>
            <person name="Sun X."/>
            <person name="Brodelius P.E."/>
            <person name="Rose J.K.C."/>
            <person name="Tang K."/>
        </authorList>
    </citation>
    <scope>NUCLEOTIDE SEQUENCE [LARGE SCALE GENOMIC DNA]</scope>
    <source>
        <strain evidence="2">cv. Huhao1</strain>
        <tissue evidence="1">Leaf</tissue>
    </source>
</reference>
<dbReference type="Proteomes" id="UP000245207">
    <property type="component" value="Unassembled WGS sequence"/>
</dbReference>